<feature type="transmembrane region" description="Helical" evidence="1">
    <location>
        <begin position="32"/>
        <end position="51"/>
    </location>
</feature>
<proteinExistence type="predicted"/>
<dbReference type="EMBL" id="JABSNO010000002">
    <property type="protein sequence ID" value="NRS91326.1"/>
    <property type="molecule type" value="Genomic_DNA"/>
</dbReference>
<evidence type="ECO:0000313" key="3">
    <source>
        <dbReference type="Proteomes" id="UP000610746"/>
    </source>
</evidence>
<gene>
    <name evidence="2" type="ORF">HNQ03_000392</name>
</gene>
<keyword evidence="1" id="KW-0812">Transmembrane</keyword>
<evidence type="ECO:0000256" key="1">
    <source>
        <dbReference type="SAM" id="Phobius"/>
    </source>
</evidence>
<sequence length="98" mass="10581">MTQTLISLISIFVGIIGGNFAGIIFKKYSFGLIGNTIAGVFGSIFFIKSFGRLGFDPFSIMKTGSYNVTLLTINILVSFFGGAIGLIAIKYLKNKLNK</sequence>
<dbReference type="AlphaFoldDB" id="A0A8J8G5A4"/>
<keyword evidence="1" id="KW-1133">Transmembrane helix</keyword>
<evidence type="ECO:0000313" key="2">
    <source>
        <dbReference type="EMBL" id="NRS91326.1"/>
    </source>
</evidence>
<comment type="caution">
    <text evidence="2">The sequence shown here is derived from an EMBL/GenBank/DDBJ whole genome shotgun (WGS) entry which is preliminary data.</text>
</comment>
<reference evidence="2" key="1">
    <citation type="submission" date="2020-05" db="EMBL/GenBank/DDBJ databases">
        <title>Genomic Encyclopedia of Type Strains, Phase IV (KMG-V): Genome sequencing to study the core and pangenomes of soil and plant-associated prokaryotes.</title>
        <authorList>
            <person name="Whitman W."/>
        </authorList>
    </citation>
    <scope>NUCLEOTIDE SEQUENCE</scope>
    <source>
        <strain evidence="2">16F</strain>
    </source>
</reference>
<dbReference type="RefSeq" id="WP_173777959.1">
    <property type="nucleotide sequence ID" value="NZ_JABSNO010000002.1"/>
</dbReference>
<keyword evidence="1" id="KW-0472">Membrane</keyword>
<keyword evidence="3" id="KW-1185">Reference proteome</keyword>
<name>A0A8J8G5A4_9FLAO</name>
<feature type="transmembrane region" description="Helical" evidence="1">
    <location>
        <begin position="6"/>
        <end position="25"/>
    </location>
</feature>
<accession>A0A8J8G5A4</accession>
<dbReference type="Proteomes" id="UP000610746">
    <property type="component" value="Unassembled WGS sequence"/>
</dbReference>
<feature type="transmembrane region" description="Helical" evidence="1">
    <location>
        <begin position="71"/>
        <end position="92"/>
    </location>
</feature>
<protein>
    <submittedName>
        <fullName evidence="2">Putative membrane protein YeaQ/YmgE (Transglycosylase-associated protein family)</fullName>
    </submittedName>
</protein>
<organism evidence="2 3">
    <name type="scientific">Frigoriflavimonas asaccharolytica</name>
    <dbReference type="NCBI Taxonomy" id="2735899"/>
    <lineage>
        <taxon>Bacteria</taxon>
        <taxon>Pseudomonadati</taxon>
        <taxon>Bacteroidota</taxon>
        <taxon>Flavobacteriia</taxon>
        <taxon>Flavobacteriales</taxon>
        <taxon>Weeksellaceae</taxon>
        <taxon>Frigoriflavimonas</taxon>
    </lineage>
</organism>